<comment type="caution">
    <text evidence="1">The sequence shown here is derived from an EMBL/GenBank/DDBJ whole genome shotgun (WGS) entry which is preliminary data.</text>
</comment>
<evidence type="ECO:0000313" key="1">
    <source>
        <dbReference type="EMBL" id="MFC1438949.1"/>
    </source>
</evidence>
<dbReference type="Proteomes" id="UP001592581">
    <property type="component" value="Unassembled WGS sequence"/>
</dbReference>
<keyword evidence="2" id="KW-1185">Reference proteome</keyword>
<dbReference type="EMBL" id="JBEUKS010000003">
    <property type="protein sequence ID" value="MFC1438949.1"/>
    <property type="molecule type" value="Genomic_DNA"/>
</dbReference>
<organism evidence="1 2">
    <name type="scientific">Streptacidiphilus jeojiensis</name>
    <dbReference type="NCBI Taxonomy" id="3229225"/>
    <lineage>
        <taxon>Bacteria</taxon>
        <taxon>Bacillati</taxon>
        <taxon>Actinomycetota</taxon>
        <taxon>Actinomycetes</taxon>
        <taxon>Kitasatosporales</taxon>
        <taxon>Streptomycetaceae</taxon>
        <taxon>Streptacidiphilus</taxon>
    </lineage>
</organism>
<sequence>MAAAGDLAEEKSWYAVRCVFHWDAWEGTPYEERLTLWQAASMDEAIARAESEARTYAGEWGHRYLELAQCYRLATAGRPGDGAEVFSLLRDSLLGEEAYLDHFFDTGQEHQGTTTEG</sequence>
<proteinExistence type="predicted"/>
<gene>
    <name evidence="1" type="ORF">ABUW04_11815</name>
</gene>
<dbReference type="RefSeq" id="WP_380564467.1">
    <property type="nucleotide sequence ID" value="NZ_JBEUKS010000003.1"/>
</dbReference>
<name>A0ABV6XL08_9ACTN</name>
<protein>
    <recommendedName>
        <fullName evidence="3">DUF4288 domain-containing protein</fullName>
    </recommendedName>
</protein>
<evidence type="ECO:0000313" key="2">
    <source>
        <dbReference type="Proteomes" id="UP001592581"/>
    </source>
</evidence>
<reference evidence="1 2" key="1">
    <citation type="submission" date="2024-06" db="EMBL/GenBank/DDBJ databases">
        <authorList>
            <person name="Lee S.D."/>
        </authorList>
    </citation>
    <scope>NUCLEOTIDE SEQUENCE [LARGE SCALE GENOMIC DNA]</scope>
    <source>
        <strain evidence="1 2">N1-10</strain>
    </source>
</reference>
<accession>A0ABV6XL08</accession>
<evidence type="ECO:0008006" key="3">
    <source>
        <dbReference type="Google" id="ProtNLM"/>
    </source>
</evidence>